<protein>
    <submittedName>
        <fullName evidence="1">Cyclin-dependent kinase G-2-like</fullName>
    </submittedName>
</protein>
<gene>
    <name evidence="1" type="ORF">F511_27571</name>
</gene>
<keyword evidence="1" id="KW-0808">Transferase</keyword>
<reference evidence="1 2" key="1">
    <citation type="journal article" date="2015" name="Proc. Natl. Acad. Sci. U.S.A.">
        <title>The resurrection genome of Boea hygrometrica: A blueprint for survival of dehydration.</title>
        <authorList>
            <person name="Xiao L."/>
            <person name="Yang G."/>
            <person name="Zhang L."/>
            <person name="Yang X."/>
            <person name="Zhao S."/>
            <person name="Ji Z."/>
            <person name="Zhou Q."/>
            <person name="Hu M."/>
            <person name="Wang Y."/>
            <person name="Chen M."/>
            <person name="Xu Y."/>
            <person name="Jin H."/>
            <person name="Xiao X."/>
            <person name="Hu G."/>
            <person name="Bao F."/>
            <person name="Hu Y."/>
            <person name="Wan P."/>
            <person name="Li L."/>
            <person name="Deng X."/>
            <person name="Kuang T."/>
            <person name="Xiang C."/>
            <person name="Zhu J.K."/>
            <person name="Oliver M.J."/>
            <person name="He Y."/>
        </authorList>
    </citation>
    <scope>NUCLEOTIDE SEQUENCE [LARGE SCALE GENOMIC DNA]</scope>
    <source>
        <strain evidence="2">cv. XS01</strain>
    </source>
</reference>
<dbReference type="EMBL" id="KV005104">
    <property type="protein sequence ID" value="KZV34301.1"/>
    <property type="molecule type" value="Genomic_DNA"/>
</dbReference>
<keyword evidence="2" id="KW-1185">Reference proteome</keyword>
<dbReference type="Proteomes" id="UP000250235">
    <property type="component" value="Unassembled WGS sequence"/>
</dbReference>
<evidence type="ECO:0000313" key="2">
    <source>
        <dbReference type="Proteomes" id="UP000250235"/>
    </source>
</evidence>
<name>A0A2Z7BQR1_9LAMI</name>
<accession>A0A2Z7BQR1</accession>
<sequence length="287" mass="32453">MLIIKFLTNSFLEQITPRWTHVTPKSMYNYWYHPWTETQPYEPPMTEASQETIQMRVKNRDACMNLFFHDSLVVDLGYSSAMSERGREKREAMSGDGAKRCRFERWSDVELLEPSIITVHPNPISVDCRRSFPLFGARLVAPGSSSLGLSISTSLETGVAGYVSWIKSEEAEADTVADQELKRVNRIFGGLNEGIWPKTEELTANQKSAGAQELVSVVMTSAYLLEEAGISNADVSISVEKRRGIRSLLKLLSTDTVRRVTVDKAVGRYYYRSCWQTSPFKREGICD</sequence>
<keyword evidence="1" id="KW-0418">Kinase</keyword>
<dbReference type="GO" id="GO:0016301">
    <property type="term" value="F:kinase activity"/>
    <property type="evidence" value="ECO:0007669"/>
    <property type="project" value="UniProtKB-KW"/>
</dbReference>
<evidence type="ECO:0000313" key="1">
    <source>
        <dbReference type="EMBL" id="KZV34301.1"/>
    </source>
</evidence>
<dbReference type="AlphaFoldDB" id="A0A2Z7BQR1"/>
<organism evidence="1 2">
    <name type="scientific">Dorcoceras hygrometricum</name>
    <dbReference type="NCBI Taxonomy" id="472368"/>
    <lineage>
        <taxon>Eukaryota</taxon>
        <taxon>Viridiplantae</taxon>
        <taxon>Streptophyta</taxon>
        <taxon>Embryophyta</taxon>
        <taxon>Tracheophyta</taxon>
        <taxon>Spermatophyta</taxon>
        <taxon>Magnoliopsida</taxon>
        <taxon>eudicotyledons</taxon>
        <taxon>Gunneridae</taxon>
        <taxon>Pentapetalae</taxon>
        <taxon>asterids</taxon>
        <taxon>lamiids</taxon>
        <taxon>Lamiales</taxon>
        <taxon>Gesneriaceae</taxon>
        <taxon>Didymocarpoideae</taxon>
        <taxon>Trichosporeae</taxon>
        <taxon>Loxocarpinae</taxon>
        <taxon>Dorcoceras</taxon>
    </lineage>
</organism>
<proteinExistence type="predicted"/>